<protein>
    <submittedName>
        <fullName evidence="3">Gliding motility-associated protein GldL</fullName>
    </submittedName>
</protein>
<sequence length="275" mass="30205">MSKVRETSLEKFYRVIVPKLISIGAAVVIVGALFKIMHWSFAGELLTVGLLTEAVIFLLTAGQPVPPPEIHYEWERVYPQLAPDAPEDTWGKLPETSGNKSATAALIGLDQMLAEANLSTEAFKSFGQGIKSLNETALKMRDITDASSASNEYTKNVREAAVSMANLNKAYSTTITAMTEMSNASKDAKEYHSQVQLITKNLGALNAVYEMELKDANSHLKAMNKFYSNLTLAMESMADASKESQIFKEQMSKLTTNLTSLNKIYGNMLTAMRGQ</sequence>
<keyword evidence="4" id="KW-1185">Reference proteome</keyword>
<dbReference type="NCBIfam" id="TIGR03513">
    <property type="entry name" value="GldL_gliding"/>
    <property type="match status" value="1"/>
</dbReference>
<dbReference type="Pfam" id="PF22827">
    <property type="entry name" value="GldL_N"/>
    <property type="match status" value="1"/>
</dbReference>
<keyword evidence="1" id="KW-1133">Transmembrane helix</keyword>
<keyword evidence="1" id="KW-0472">Membrane</keyword>
<evidence type="ECO:0000259" key="2">
    <source>
        <dbReference type="Pfam" id="PF22827"/>
    </source>
</evidence>
<feature type="domain" description="Gliding motility protein GldL-like N-terminal" evidence="2">
    <location>
        <begin position="21"/>
        <end position="83"/>
    </location>
</feature>
<evidence type="ECO:0000256" key="1">
    <source>
        <dbReference type="SAM" id="Phobius"/>
    </source>
</evidence>
<dbReference type="RefSeq" id="WP_091545859.1">
    <property type="nucleotide sequence ID" value="NZ_FONY01000021.1"/>
</dbReference>
<organism evidence="3 4">
    <name type="scientific">Thermoflexibacter ruber</name>
    <dbReference type="NCBI Taxonomy" id="1003"/>
    <lineage>
        <taxon>Bacteria</taxon>
        <taxon>Pseudomonadati</taxon>
        <taxon>Bacteroidota</taxon>
        <taxon>Cytophagia</taxon>
        <taxon>Cytophagales</taxon>
        <taxon>Thermoflexibacteraceae</taxon>
        <taxon>Thermoflexibacter</taxon>
    </lineage>
</organism>
<dbReference type="STRING" id="1003.SAMN04488541_102158"/>
<dbReference type="OrthoDB" id="1466660at2"/>
<reference evidence="3 4" key="1">
    <citation type="submission" date="2016-10" db="EMBL/GenBank/DDBJ databases">
        <authorList>
            <person name="de Groot N.N."/>
        </authorList>
    </citation>
    <scope>NUCLEOTIDE SEQUENCE [LARGE SCALE GENOMIC DNA]</scope>
    <source>
        <strain>GEY</strain>
        <strain evidence="4">DSM 9560</strain>
    </source>
</reference>
<feature type="transmembrane region" description="Helical" evidence="1">
    <location>
        <begin position="12"/>
        <end position="34"/>
    </location>
</feature>
<dbReference type="Proteomes" id="UP000199513">
    <property type="component" value="Unassembled WGS sequence"/>
</dbReference>
<keyword evidence="1" id="KW-0812">Transmembrane</keyword>
<dbReference type="InterPro" id="IPR019852">
    <property type="entry name" value="Motility-assoc_prot_GldL"/>
</dbReference>
<accession>A0A1I2H598</accession>
<dbReference type="InterPro" id="IPR055087">
    <property type="entry name" value="GldL-like_N"/>
</dbReference>
<dbReference type="EMBL" id="FONY01000021">
    <property type="protein sequence ID" value="SFF23841.1"/>
    <property type="molecule type" value="Genomic_DNA"/>
</dbReference>
<proteinExistence type="predicted"/>
<dbReference type="AlphaFoldDB" id="A0A1I2H598"/>
<name>A0A1I2H598_9BACT</name>
<gene>
    <name evidence="3" type="ORF">SAMN04488541_102158</name>
</gene>
<evidence type="ECO:0000313" key="3">
    <source>
        <dbReference type="EMBL" id="SFF23841.1"/>
    </source>
</evidence>
<evidence type="ECO:0000313" key="4">
    <source>
        <dbReference type="Proteomes" id="UP000199513"/>
    </source>
</evidence>